<protein>
    <submittedName>
        <fullName evidence="1">Uncharacterized protein</fullName>
    </submittedName>
</protein>
<evidence type="ECO:0000313" key="2">
    <source>
        <dbReference type="Proteomes" id="UP001454036"/>
    </source>
</evidence>
<dbReference type="Proteomes" id="UP001454036">
    <property type="component" value="Unassembled WGS sequence"/>
</dbReference>
<keyword evidence="2" id="KW-1185">Reference proteome</keyword>
<dbReference type="EMBL" id="BAABME010024675">
    <property type="protein sequence ID" value="GAA0170665.1"/>
    <property type="molecule type" value="Genomic_DNA"/>
</dbReference>
<accession>A0AAV3R2V6</accession>
<proteinExistence type="predicted"/>
<comment type="caution">
    <text evidence="1">The sequence shown here is derived from an EMBL/GenBank/DDBJ whole genome shotgun (WGS) entry which is preliminary data.</text>
</comment>
<organism evidence="1 2">
    <name type="scientific">Lithospermum erythrorhizon</name>
    <name type="common">Purple gromwell</name>
    <name type="synonym">Lithospermum officinale var. erythrorhizon</name>
    <dbReference type="NCBI Taxonomy" id="34254"/>
    <lineage>
        <taxon>Eukaryota</taxon>
        <taxon>Viridiplantae</taxon>
        <taxon>Streptophyta</taxon>
        <taxon>Embryophyta</taxon>
        <taxon>Tracheophyta</taxon>
        <taxon>Spermatophyta</taxon>
        <taxon>Magnoliopsida</taxon>
        <taxon>eudicotyledons</taxon>
        <taxon>Gunneridae</taxon>
        <taxon>Pentapetalae</taxon>
        <taxon>asterids</taxon>
        <taxon>lamiids</taxon>
        <taxon>Boraginales</taxon>
        <taxon>Boraginaceae</taxon>
        <taxon>Boraginoideae</taxon>
        <taxon>Lithospermeae</taxon>
        <taxon>Lithospermum</taxon>
    </lineage>
</organism>
<name>A0AAV3R2V6_LITER</name>
<gene>
    <name evidence="1" type="ORF">LIER_40995</name>
</gene>
<reference evidence="1 2" key="1">
    <citation type="submission" date="2024-01" db="EMBL/GenBank/DDBJ databases">
        <title>The complete chloroplast genome sequence of Lithospermum erythrorhizon: insights into the phylogenetic relationship among Boraginaceae species and the maternal lineages of purple gromwells.</title>
        <authorList>
            <person name="Okada T."/>
            <person name="Watanabe K."/>
        </authorList>
    </citation>
    <scope>NUCLEOTIDE SEQUENCE [LARGE SCALE GENOMIC DNA]</scope>
</reference>
<sequence length="76" mass="9189">MLSFLNNFRRPGGWNEEKQLAIAIYKGKSFRRRLQKLYLSCVVYETRSRVRSWKIVYNKANWEICVNWGFPLDIMV</sequence>
<evidence type="ECO:0000313" key="1">
    <source>
        <dbReference type="EMBL" id="GAA0170665.1"/>
    </source>
</evidence>
<dbReference type="AlphaFoldDB" id="A0AAV3R2V6"/>